<name>A0A382MJK3_9ZZZZ</name>
<dbReference type="EMBL" id="UINC01093682">
    <property type="protein sequence ID" value="SVC48295.1"/>
    <property type="molecule type" value="Genomic_DNA"/>
</dbReference>
<reference evidence="1" key="1">
    <citation type="submission" date="2018-05" db="EMBL/GenBank/DDBJ databases">
        <authorList>
            <person name="Lanie J.A."/>
            <person name="Ng W.-L."/>
            <person name="Kazmierczak K.M."/>
            <person name="Andrzejewski T.M."/>
            <person name="Davidsen T.M."/>
            <person name="Wayne K.J."/>
            <person name="Tettelin H."/>
            <person name="Glass J.I."/>
            <person name="Rusch D."/>
            <person name="Podicherti R."/>
            <person name="Tsui H.-C.T."/>
            <person name="Winkler M.E."/>
        </authorList>
    </citation>
    <scope>NUCLEOTIDE SEQUENCE</scope>
</reference>
<feature type="non-terminal residue" evidence="1">
    <location>
        <position position="1"/>
    </location>
</feature>
<organism evidence="1">
    <name type="scientific">marine metagenome</name>
    <dbReference type="NCBI Taxonomy" id="408172"/>
    <lineage>
        <taxon>unclassified sequences</taxon>
        <taxon>metagenomes</taxon>
        <taxon>ecological metagenomes</taxon>
    </lineage>
</organism>
<dbReference type="AlphaFoldDB" id="A0A382MJK3"/>
<gene>
    <name evidence="1" type="ORF">METZ01_LOCUS301149</name>
</gene>
<evidence type="ECO:0000313" key="1">
    <source>
        <dbReference type="EMBL" id="SVC48295.1"/>
    </source>
</evidence>
<protein>
    <submittedName>
        <fullName evidence="1">Uncharacterized protein</fullName>
    </submittedName>
</protein>
<sequence length="90" mass="9965">VSHNSDGYAVATETGIQRFVSSEDHCQRTLGEVSEEPPDFIRDLDKRFGLSQTGDTDANGHVRRPPLQLVQSIKADRLWQAAESRLGGSR</sequence>
<accession>A0A382MJK3</accession>
<proteinExistence type="predicted"/>
<feature type="non-terminal residue" evidence="1">
    <location>
        <position position="90"/>
    </location>
</feature>